<protein>
    <submittedName>
        <fullName evidence="1">Uncharacterized protein</fullName>
    </submittedName>
</protein>
<organism evidence="1 2">
    <name type="scientific">Lecanicillium saksenae</name>
    <dbReference type="NCBI Taxonomy" id="468837"/>
    <lineage>
        <taxon>Eukaryota</taxon>
        <taxon>Fungi</taxon>
        <taxon>Dikarya</taxon>
        <taxon>Ascomycota</taxon>
        <taxon>Pezizomycotina</taxon>
        <taxon>Sordariomycetes</taxon>
        <taxon>Hypocreomycetidae</taxon>
        <taxon>Hypocreales</taxon>
        <taxon>Cordycipitaceae</taxon>
        <taxon>Lecanicillium</taxon>
    </lineage>
</organism>
<sequence length="266" mass="28483">MKFSILTSAFFGAATVAADYADDVRASGGAVDIARAFLANPPVLSYKSEFVDSVIKHTQSQVNADLEDFARRITLLALDALTPAFISSSKKNTTLVFEATETARRVAKSLHNATDVILSKPVSEQDRKPLSEAEIQEKKAAVKAVLPPQIQEIILSRISQLVAEAQEAGKQDGHEKRQIIIAGLIILFVSFLVIVGLSVLAILALLFIFVVVPIGIVVVIFLLKEGGVDLPLPPLPTIPVPLPDIPIPNIPLPPVGLTHIKLLGLA</sequence>
<keyword evidence="2" id="KW-1185">Reference proteome</keyword>
<proteinExistence type="predicted"/>
<name>A0ACC1QMP7_9HYPO</name>
<gene>
    <name evidence="1" type="ORF">NLG97_g8172</name>
</gene>
<evidence type="ECO:0000313" key="1">
    <source>
        <dbReference type="EMBL" id="KAJ3479999.1"/>
    </source>
</evidence>
<evidence type="ECO:0000313" key="2">
    <source>
        <dbReference type="Proteomes" id="UP001148737"/>
    </source>
</evidence>
<comment type="caution">
    <text evidence="1">The sequence shown here is derived from an EMBL/GenBank/DDBJ whole genome shotgun (WGS) entry which is preliminary data.</text>
</comment>
<reference evidence="1" key="1">
    <citation type="submission" date="2022-07" db="EMBL/GenBank/DDBJ databases">
        <title>Genome Sequence of Lecanicillium saksenae.</title>
        <authorList>
            <person name="Buettner E."/>
        </authorList>
    </citation>
    <scope>NUCLEOTIDE SEQUENCE</scope>
    <source>
        <strain evidence="1">VT-O1</strain>
    </source>
</reference>
<dbReference type="EMBL" id="JANAKD010001385">
    <property type="protein sequence ID" value="KAJ3479999.1"/>
    <property type="molecule type" value="Genomic_DNA"/>
</dbReference>
<dbReference type="Proteomes" id="UP001148737">
    <property type="component" value="Unassembled WGS sequence"/>
</dbReference>
<accession>A0ACC1QMP7</accession>